<evidence type="ECO:0000313" key="1">
    <source>
        <dbReference type="EMBL" id="TEB21318.1"/>
    </source>
</evidence>
<gene>
    <name evidence="1" type="ORF">FA13DRAFT_1742145</name>
</gene>
<reference evidence="1 2" key="1">
    <citation type="journal article" date="2019" name="Nat. Ecol. Evol.">
        <title>Megaphylogeny resolves global patterns of mushroom evolution.</title>
        <authorList>
            <person name="Varga T."/>
            <person name="Krizsan K."/>
            <person name="Foldi C."/>
            <person name="Dima B."/>
            <person name="Sanchez-Garcia M."/>
            <person name="Sanchez-Ramirez S."/>
            <person name="Szollosi G.J."/>
            <person name="Szarkandi J.G."/>
            <person name="Papp V."/>
            <person name="Albert L."/>
            <person name="Andreopoulos W."/>
            <person name="Angelini C."/>
            <person name="Antonin V."/>
            <person name="Barry K.W."/>
            <person name="Bougher N.L."/>
            <person name="Buchanan P."/>
            <person name="Buyck B."/>
            <person name="Bense V."/>
            <person name="Catcheside P."/>
            <person name="Chovatia M."/>
            <person name="Cooper J."/>
            <person name="Damon W."/>
            <person name="Desjardin D."/>
            <person name="Finy P."/>
            <person name="Geml J."/>
            <person name="Haridas S."/>
            <person name="Hughes K."/>
            <person name="Justo A."/>
            <person name="Karasinski D."/>
            <person name="Kautmanova I."/>
            <person name="Kiss B."/>
            <person name="Kocsube S."/>
            <person name="Kotiranta H."/>
            <person name="LaButti K.M."/>
            <person name="Lechner B.E."/>
            <person name="Liimatainen K."/>
            <person name="Lipzen A."/>
            <person name="Lukacs Z."/>
            <person name="Mihaltcheva S."/>
            <person name="Morgado L.N."/>
            <person name="Niskanen T."/>
            <person name="Noordeloos M.E."/>
            <person name="Ohm R.A."/>
            <person name="Ortiz-Santana B."/>
            <person name="Ovrebo C."/>
            <person name="Racz N."/>
            <person name="Riley R."/>
            <person name="Savchenko A."/>
            <person name="Shiryaev A."/>
            <person name="Soop K."/>
            <person name="Spirin V."/>
            <person name="Szebenyi C."/>
            <person name="Tomsovsky M."/>
            <person name="Tulloss R.E."/>
            <person name="Uehling J."/>
            <person name="Grigoriev I.V."/>
            <person name="Vagvolgyi C."/>
            <person name="Papp T."/>
            <person name="Martin F.M."/>
            <person name="Miettinen O."/>
            <person name="Hibbett D.S."/>
            <person name="Nagy L.G."/>
        </authorList>
    </citation>
    <scope>NUCLEOTIDE SEQUENCE [LARGE SCALE GENOMIC DNA]</scope>
    <source>
        <strain evidence="1 2">FP101781</strain>
    </source>
</reference>
<protein>
    <submittedName>
        <fullName evidence="1">Uncharacterized protein</fullName>
    </submittedName>
</protein>
<proteinExistence type="predicted"/>
<name>A0A4Y7SI14_COPMI</name>
<dbReference type="EMBL" id="QPFP01000115">
    <property type="protein sequence ID" value="TEB21318.1"/>
    <property type="molecule type" value="Genomic_DNA"/>
</dbReference>
<comment type="caution">
    <text evidence="1">The sequence shown here is derived from an EMBL/GenBank/DDBJ whole genome shotgun (WGS) entry which is preliminary data.</text>
</comment>
<keyword evidence="2" id="KW-1185">Reference proteome</keyword>
<organism evidence="1 2">
    <name type="scientific">Coprinellus micaceus</name>
    <name type="common">Glistening ink-cap mushroom</name>
    <name type="synonym">Coprinus micaceus</name>
    <dbReference type="NCBI Taxonomy" id="71717"/>
    <lineage>
        <taxon>Eukaryota</taxon>
        <taxon>Fungi</taxon>
        <taxon>Dikarya</taxon>
        <taxon>Basidiomycota</taxon>
        <taxon>Agaricomycotina</taxon>
        <taxon>Agaricomycetes</taxon>
        <taxon>Agaricomycetidae</taxon>
        <taxon>Agaricales</taxon>
        <taxon>Agaricineae</taxon>
        <taxon>Psathyrellaceae</taxon>
        <taxon>Coprinellus</taxon>
    </lineage>
</organism>
<dbReference type="AlphaFoldDB" id="A0A4Y7SI14"/>
<evidence type="ECO:0000313" key="2">
    <source>
        <dbReference type="Proteomes" id="UP000298030"/>
    </source>
</evidence>
<dbReference type="Proteomes" id="UP000298030">
    <property type="component" value="Unassembled WGS sequence"/>
</dbReference>
<sequence length="53" mass="5599">MHPSPCRYVGSDRTFKVHLAGSQSKHRPGIKHTIGVSSILCEKVDAAVPAGTA</sequence>
<accession>A0A4Y7SI14</accession>